<reference evidence="2 3" key="1">
    <citation type="submission" date="2013-04" db="EMBL/GenBank/DDBJ databases">
        <title>The Genome Sequence of Parabacteroides gordonii DSM 23371.</title>
        <authorList>
            <consortium name="The Broad Institute Genomics Platform"/>
            <person name="Earl A."/>
            <person name="Ward D."/>
            <person name="Feldgarden M."/>
            <person name="Gevers D."/>
            <person name="Martens E."/>
            <person name="Sakamoto M."/>
            <person name="Benno Y."/>
            <person name="Suzuki N."/>
            <person name="Matsunaga N."/>
            <person name="Koshihara K."/>
            <person name="Seki M."/>
            <person name="Komiya H."/>
            <person name="Walker B."/>
            <person name="Young S."/>
            <person name="Zeng Q."/>
            <person name="Gargeya S."/>
            <person name="Fitzgerald M."/>
            <person name="Haas B."/>
            <person name="Abouelleil A."/>
            <person name="Allen A.W."/>
            <person name="Alvarado L."/>
            <person name="Arachchi H.M."/>
            <person name="Berlin A.M."/>
            <person name="Chapman S.B."/>
            <person name="Gainer-Dewar J."/>
            <person name="Goldberg J."/>
            <person name="Griggs A."/>
            <person name="Gujja S."/>
            <person name="Hansen M."/>
            <person name="Howarth C."/>
            <person name="Imamovic A."/>
            <person name="Ireland A."/>
            <person name="Larimer J."/>
            <person name="McCowan C."/>
            <person name="Murphy C."/>
            <person name="Pearson M."/>
            <person name="Poon T.W."/>
            <person name="Priest M."/>
            <person name="Roberts A."/>
            <person name="Saif S."/>
            <person name="Shea T."/>
            <person name="Sisk P."/>
            <person name="Sykes S."/>
            <person name="Wortman J."/>
            <person name="Nusbaum C."/>
            <person name="Birren B."/>
        </authorList>
    </citation>
    <scope>NUCLEOTIDE SEQUENCE [LARGE SCALE GENOMIC DNA]</scope>
    <source>
        <strain evidence="2 3">MS-1</strain>
    </source>
</reference>
<protein>
    <recommendedName>
        <fullName evidence="1">DUF3943 domain-containing protein</fullName>
    </recommendedName>
</protein>
<keyword evidence="3" id="KW-1185">Reference proteome</keyword>
<sequence length="491" mass="56220">MKKIIWMGLLSLFSLQWAWGQHFPKMDTRNYVSDSTYFMPKKPWLAAAEVFGLNMGIWAFDRFALNADFARINGHTIKSNFRRGPVWDTDMFSTNLVAHPYHGSLYFNAARSNGMNFWQSIPYAASGSLMWEFFMENEPPSINDLLATTFGGVELGEITYRLSDLFIDDRTSGAERVGREILSGLISPVRGINRLITGEAWKHRAHKGRTYSYVPVNFILTVGPRFLAEQEHSKHGTTSMHVGLRLDYGDPFEDKFYSPYEWFQLRAGFDFFSSQPVITQVNAIGALWGKRVWEKGARSLTAGVFQHFDYYDSQLRSSEGGKVAPYRISEAAAVGGGIIYYKRAEPDDKVDAFGSFYLNGVALGGGSSDYFRLDNRDYNMGSGYSAKAFSGLTYNRHWAFLLNLENYHIFTWKGYDPDIDLSTVDPHTFNVQGDKGHSRLTVMEVRLMYLSDKKWNISLSNRYFSRRTHYTYHDDVNRSTYDLRLSIGMKI</sequence>
<dbReference type="InterPro" id="IPR025079">
    <property type="entry name" value="DUF3943"/>
</dbReference>
<proteinExistence type="predicted"/>
<gene>
    <name evidence="2" type="ORF">HMPREF1536_05412</name>
</gene>
<evidence type="ECO:0000313" key="2">
    <source>
        <dbReference type="EMBL" id="KKB45397.1"/>
    </source>
</evidence>
<evidence type="ECO:0000313" key="3">
    <source>
        <dbReference type="Proteomes" id="UP000033035"/>
    </source>
</evidence>
<organism evidence="2 3">
    <name type="scientific">Parabacteroides gordonii MS-1 = DSM 23371</name>
    <dbReference type="NCBI Taxonomy" id="1203610"/>
    <lineage>
        <taxon>Bacteria</taxon>
        <taxon>Pseudomonadati</taxon>
        <taxon>Bacteroidota</taxon>
        <taxon>Bacteroidia</taxon>
        <taxon>Bacteroidales</taxon>
        <taxon>Tannerellaceae</taxon>
        <taxon>Parabacteroides</taxon>
    </lineage>
</organism>
<dbReference type="Pfam" id="PF13084">
    <property type="entry name" value="DUF3943"/>
    <property type="match status" value="1"/>
</dbReference>
<feature type="domain" description="DUF3943" evidence="1">
    <location>
        <begin position="84"/>
        <end position="189"/>
    </location>
</feature>
<dbReference type="Proteomes" id="UP000033035">
    <property type="component" value="Unassembled WGS sequence"/>
</dbReference>
<dbReference type="STRING" id="1203610.HMPREF1536_05412"/>
<comment type="caution">
    <text evidence="2">The sequence shown here is derived from an EMBL/GenBank/DDBJ whole genome shotgun (WGS) entry which is preliminary data.</text>
</comment>
<dbReference type="HOGENOM" id="CLU_043391_0_0_10"/>
<dbReference type="AlphaFoldDB" id="A0A0F5IJT4"/>
<dbReference type="RefSeq" id="WP_028728925.1">
    <property type="nucleotide sequence ID" value="NZ_AUAE01000044.1"/>
</dbReference>
<name>A0A0F5IJT4_9BACT</name>
<accession>A0A0F5IJT4</accession>
<dbReference type="EMBL" id="AQHW01000033">
    <property type="protein sequence ID" value="KKB45397.1"/>
    <property type="molecule type" value="Genomic_DNA"/>
</dbReference>
<evidence type="ECO:0000259" key="1">
    <source>
        <dbReference type="Pfam" id="PF13084"/>
    </source>
</evidence>
<dbReference type="PATRIC" id="fig|1203610.3.peg.5528"/>